<keyword evidence="2" id="KW-1185">Reference proteome</keyword>
<accession>A0ABV7EBT1</accession>
<organism evidence="1 2">
    <name type="scientific">Alteraurantiacibacter lauratis</name>
    <dbReference type="NCBI Taxonomy" id="2054627"/>
    <lineage>
        <taxon>Bacteria</taxon>
        <taxon>Pseudomonadati</taxon>
        <taxon>Pseudomonadota</taxon>
        <taxon>Alphaproteobacteria</taxon>
        <taxon>Sphingomonadales</taxon>
        <taxon>Erythrobacteraceae</taxon>
        <taxon>Alteraurantiacibacter</taxon>
    </lineage>
</organism>
<dbReference type="Pfam" id="PF04338">
    <property type="entry name" value="DUF481"/>
    <property type="match status" value="1"/>
</dbReference>
<comment type="caution">
    <text evidence="1">The sequence shown here is derived from an EMBL/GenBank/DDBJ whole genome shotgun (WGS) entry which is preliminary data.</text>
</comment>
<dbReference type="SUPFAM" id="SSF103515">
    <property type="entry name" value="Autotransporter"/>
    <property type="match status" value="1"/>
</dbReference>
<dbReference type="InterPro" id="IPR007433">
    <property type="entry name" value="DUF481"/>
</dbReference>
<dbReference type="InterPro" id="IPR036709">
    <property type="entry name" value="Autotransporte_beta_dom_sf"/>
</dbReference>
<reference evidence="2" key="1">
    <citation type="journal article" date="2019" name="Int. J. Syst. Evol. Microbiol.">
        <title>The Global Catalogue of Microorganisms (GCM) 10K type strain sequencing project: providing services to taxonomists for standard genome sequencing and annotation.</title>
        <authorList>
            <consortium name="The Broad Institute Genomics Platform"/>
            <consortium name="The Broad Institute Genome Sequencing Center for Infectious Disease"/>
            <person name="Wu L."/>
            <person name="Ma J."/>
        </authorList>
    </citation>
    <scope>NUCLEOTIDE SEQUENCE [LARGE SCALE GENOMIC DNA]</scope>
    <source>
        <strain evidence="2">KCTC 52606</strain>
    </source>
</reference>
<name>A0ABV7EBT1_9SPHN</name>
<dbReference type="EMBL" id="JBHRSU010000001">
    <property type="protein sequence ID" value="MFC3099370.1"/>
    <property type="molecule type" value="Genomic_DNA"/>
</dbReference>
<protein>
    <submittedName>
        <fullName evidence="1">YdiY family protein</fullName>
    </submittedName>
</protein>
<proteinExistence type="predicted"/>
<evidence type="ECO:0000313" key="1">
    <source>
        <dbReference type="EMBL" id="MFC3099370.1"/>
    </source>
</evidence>
<sequence length="310" mass="32959">MPDPVRAMIEAAIATGDPATVEAVAGVALTAYPDAAEEIAAMVSQSAQPDAAAAPEAAAPTELVEAGTSDVPQLAEAAPAAARRPGFFDNWSGRGEVGGFKSAGNSPATGLTGQINLRRQGEDWRHNLRLAADYRRSRGRSEREQFSALYEPQYQIDDGFFAYALAQFERNRFQGFAGRYAVSGGLGYRVLNGGGATLDVKAGPAWRRTELLTGLAENSIAGLIGLDFDWAITDRLKLTQDANAVAEAGGRAVAFIGSNNTTLQLVSGIESKFSERLTGRFSYTIEYDSSPAANAVSTDTQSRFTLVYNF</sequence>
<dbReference type="Proteomes" id="UP001595378">
    <property type="component" value="Unassembled WGS sequence"/>
</dbReference>
<dbReference type="RefSeq" id="WP_336917427.1">
    <property type="nucleotide sequence ID" value="NZ_JBANRN010000001.1"/>
</dbReference>
<evidence type="ECO:0000313" key="2">
    <source>
        <dbReference type="Proteomes" id="UP001595378"/>
    </source>
</evidence>
<gene>
    <name evidence="1" type="ORF">ACFODK_00510</name>
</gene>